<organism evidence="2 3">
    <name type="scientific">Candidatus Iainarchaeum sp</name>
    <dbReference type="NCBI Taxonomy" id="3101447"/>
    <lineage>
        <taxon>Archaea</taxon>
        <taxon>Candidatus Iainarchaeota</taxon>
        <taxon>Candidatus Iainarchaeia</taxon>
        <taxon>Candidatus Iainarchaeales</taxon>
        <taxon>Candidatus Iainarchaeaceae</taxon>
        <taxon>Candidatus Iainarchaeum</taxon>
    </lineage>
</organism>
<evidence type="ECO:0000313" key="2">
    <source>
        <dbReference type="EMBL" id="MBS3062606.1"/>
    </source>
</evidence>
<protein>
    <recommendedName>
        <fullName evidence="4">Lipoprotein</fullName>
    </recommendedName>
</protein>
<feature type="region of interest" description="Disordered" evidence="1">
    <location>
        <begin position="31"/>
        <end position="58"/>
    </location>
</feature>
<evidence type="ECO:0008006" key="4">
    <source>
        <dbReference type="Google" id="ProtNLM"/>
    </source>
</evidence>
<reference evidence="2" key="2">
    <citation type="submission" date="2021-05" db="EMBL/GenBank/DDBJ databases">
        <title>Protein family content uncovers lineage relationships and bacterial pathway maintenance mechanisms in DPANN archaea.</title>
        <authorList>
            <person name="Castelle C.J."/>
            <person name="Meheust R."/>
            <person name="Jaffe A.L."/>
            <person name="Seitz K."/>
            <person name="Gong X."/>
            <person name="Baker B.J."/>
            <person name="Banfield J.F."/>
        </authorList>
    </citation>
    <scope>NUCLEOTIDE SEQUENCE</scope>
    <source>
        <strain evidence="2">RIFCSPLOWO2_01_FULL_58_19</strain>
    </source>
</reference>
<accession>A0A8T4LI90</accession>
<comment type="caution">
    <text evidence="2">The sequence shown here is derived from an EMBL/GenBank/DDBJ whole genome shotgun (WGS) entry which is preliminary data.</text>
</comment>
<dbReference type="EMBL" id="JAGVWE010000002">
    <property type="protein sequence ID" value="MBS3062606.1"/>
    <property type="molecule type" value="Genomic_DNA"/>
</dbReference>
<feature type="region of interest" description="Disordered" evidence="1">
    <location>
        <begin position="249"/>
        <end position="268"/>
    </location>
</feature>
<dbReference type="PROSITE" id="PS51257">
    <property type="entry name" value="PROKAR_LIPOPROTEIN"/>
    <property type="match status" value="1"/>
</dbReference>
<name>A0A8T4LI90_9ARCH</name>
<reference evidence="2" key="1">
    <citation type="submission" date="2021-03" db="EMBL/GenBank/DDBJ databases">
        <authorList>
            <person name="Jaffe A."/>
        </authorList>
    </citation>
    <scope>NUCLEOTIDE SEQUENCE</scope>
    <source>
        <strain evidence="2">RIFCSPLOWO2_01_FULL_58_19</strain>
    </source>
</reference>
<evidence type="ECO:0000313" key="3">
    <source>
        <dbReference type="Proteomes" id="UP000678237"/>
    </source>
</evidence>
<gene>
    <name evidence="2" type="ORF">J4203_01930</name>
</gene>
<dbReference type="Proteomes" id="UP000678237">
    <property type="component" value="Unassembled WGS sequence"/>
</dbReference>
<proteinExistence type="predicted"/>
<dbReference type="AlphaFoldDB" id="A0A8T4LI90"/>
<evidence type="ECO:0000256" key="1">
    <source>
        <dbReference type="SAM" id="MobiDB-lite"/>
    </source>
</evidence>
<sequence>MDTRKRVWALFLLAGLLLAGCVSQNPVVETKPAAKEPVPEATSAVKPEPEPIWEPPAKPKPVEAVKEAAPNWPQPQKAETPADELKAWIGKWPQEYRVQYKITSFFGEQIAEMLEAEYFKTDKRRIDLFVDDGTHFTNTRTFYLPDQTVVCNSLDGEAEFCVKTGKEEARTDFTQLEQADFASYTITREEPQRIAGDQTNCYKLVRAEDGSETTVCYTFDGIPLYLSTLGKQDGVDVATTVEAESLERRVPDNELEAPSAQSLEELGG</sequence>